<feature type="compositionally biased region" description="Low complexity" evidence="1">
    <location>
        <begin position="90"/>
        <end position="101"/>
    </location>
</feature>
<comment type="caution">
    <text evidence="2">The sequence shown here is derived from an EMBL/GenBank/DDBJ whole genome shotgun (WGS) entry which is preliminary data.</text>
</comment>
<feature type="region of interest" description="Disordered" evidence="1">
    <location>
        <begin position="1"/>
        <end position="44"/>
    </location>
</feature>
<evidence type="ECO:0000313" key="2">
    <source>
        <dbReference type="EMBL" id="KAF6078268.1"/>
    </source>
</evidence>
<dbReference type="EMBL" id="JABVXQ010000014">
    <property type="protein sequence ID" value="KAF6078268.1"/>
    <property type="molecule type" value="Genomic_DNA"/>
</dbReference>
<accession>A0A833YPX8</accession>
<proteinExistence type="predicted"/>
<dbReference type="Proteomes" id="UP000664940">
    <property type="component" value="Unassembled WGS sequence"/>
</dbReference>
<name>A0A833YPX8_9CHIR</name>
<feature type="compositionally biased region" description="Basic and acidic residues" evidence="1">
    <location>
        <begin position="74"/>
        <end position="89"/>
    </location>
</feature>
<sequence length="167" mass="18091">MGRGGLLKAETSSPVKTPGKRNLGTPPKRRGEGTWKGRGVASGEKSCLPLLHRRLLVSCEWGTRIPWMLGLCGRQEHADDLSDRRERGPRSGPLRSPPGLGQAVGRLAERQANPGPPRPHGKQKPGAREQQEVPGAETRTPDGPSPASESPSTRRPRGCRRAPQDLR</sequence>
<protein>
    <submittedName>
        <fullName evidence="2">Uncharacterized protein</fullName>
    </submittedName>
</protein>
<dbReference type="AlphaFoldDB" id="A0A833YPX8"/>
<reference evidence="2 3" key="1">
    <citation type="journal article" date="2020" name="Nature">
        <title>Six reference-quality genomes reveal evolution of bat adaptations.</title>
        <authorList>
            <person name="Jebb D."/>
            <person name="Huang Z."/>
            <person name="Pippel M."/>
            <person name="Hughes G.M."/>
            <person name="Lavrichenko K."/>
            <person name="Devanna P."/>
            <person name="Winkler S."/>
            <person name="Jermiin L.S."/>
            <person name="Skirmuntt E.C."/>
            <person name="Katzourakis A."/>
            <person name="Burkitt-Gray L."/>
            <person name="Ray D.A."/>
            <person name="Sullivan K.A.M."/>
            <person name="Roscito J.G."/>
            <person name="Kirilenko B.M."/>
            <person name="Davalos L.M."/>
            <person name="Corthals A.P."/>
            <person name="Power M.L."/>
            <person name="Jones G."/>
            <person name="Ransome R.D."/>
            <person name="Dechmann D.K.N."/>
            <person name="Locatelli A.G."/>
            <person name="Puechmaille S.J."/>
            <person name="Fedrigo O."/>
            <person name="Jarvis E.D."/>
            <person name="Hiller M."/>
            <person name="Vernes S.C."/>
            <person name="Myers E.W."/>
            <person name="Teeling E.C."/>
        </authorList>
    </citation>
    <scope>NUCLEOTIDE SEQUENCE [LARGE SCALE GENOMIC DNA]</scope>
    <source>
        <strain evidence="2">Bat1K_MPI-CBG_1</strain>
    </source>
</reference>
<evidence type="ECO:0000313" key="3">
    <source>
        <dbReference type="Proteomes" id="UP000664940"/>
    </source>
</evidence>
<evidence type="ECO:0000256" key="1">
    <source>
        <dbReference type="SAM" id="MobiDB-lite"/>
    </source>
</evidence>
<gene>
    <name evidence="2" type="ORF">HJG60_009141</name>
</gene>
<organism evidence="2 3">
    <name type="scientific">Phyllostomus discolor</name>
    <name type="common">pale spear-nosed bat</name>
    <dbReference type="NCBI Taxonomy" id="89673"/>
    <lineage>
        <taxon>Eukaryota</taxon>
        <taxon>Metazoa</taxon>
        <taxon>Chordata</taxon>
        <taxon>Craniata</taxon>
        <taxon>Vertebrata</taxon>
        <taxon>Euteleostomi</taxon>
        <taxon>Mammalia</taxon>
        <taxon>Eutheria</taxon>
        <taxon>Laurasiatheria</taxon>
        <taxon>Chiroptera</taxon>
        <taxon>Yangochiroptera</taxon>
        <taxon>Phyllostomidae</taxon>
        <taxon>Phyllostominae</taxon>
        <taxon>Phyllostomus</taxon>
    </lineage>
</organism>
<feature type="region of interest" description="Disordered" evidence="1">
    <location>
        <begin position="70"/>
        <end position="167"/>
    </location>
</feature>